<evidence type="ECO:0000256" key="1">
    <source>
        <dbReference type="ARBA" id="ARBA00022801"/>
    </source>
</evidence>
<sequence length="260" mass="28288">MEALKLEWGSVHLEVRKGMGPALVFANSLGTDMRMWNAVLPHLPEDWTCLRMDKRGHGLSDTAPDPYDLTHLAEDLIAAMDHAGLERAVIVGCSVGGLIAQHVALMAPERVTALVLSNTASKLVTASVWRERIAGIRARGMAAMADEILPRWFGPAMMARPEADLWRNLLRRTDPQGYMATCDAISRADVTARLAEISQPALVIGGQHDMSTPPEVVERLAAGLPRADLALFEQSGHLPAIEEPAEFAAMIRGFVERNAT</sequence>
<name>A0A1U7DHH6_9RHOB</name>
<keyword evidence="1" id="KW-0378">Hydrolase</keyword>
<dbReference type="GO" id="GO:0042952">
    <property type="term" value="P:beta-ketoadipate pathway"/>
    <property type="evidence" value="ECO:0007669"/>
    <property type="project" value="InterPro"/>
</dbReference>
<dbReference type="EMBL" id="CP019124">
    <property type="protein sequence ID" value="APX89454.1"/>
    <property type="molecule type" value="Genomic_DNA"/>
</dbReference>
<dbReference type="InterPro" id="IPR000073">
    <property type="entry name" value="AB_hydrolase_1"/>
</dbReference>
<reference evidence="2 3" key="1">
    <citation type="submission" date="2017-01" db="EMBL/GenBank/DDBJ databases">
        <title>Genomic analysis of Xuhuaishuia manganoxidans DY6-4.</title>
        <authorList>
            <person name="Wang X."/>
        </authorList>
    </citation>
    <scope>NUCLEOTIDE SEQUENCE [LARGE SCALE GENOMIC DNA]</scope>
    <source>
        <strain evidence="2 3">DY6-4</strain>
    </source>
</reference>
<dbReference type="Proteomes" id="UP000187266">
    <property type="component" value="Chromosome"/>
</dbReference>
<evidence type="ECO:0000313" key="3">
    <source>
        <dbReference type="Proteomes" id="UP000187266"/>
    </source>
</evidence>
<dbReference type="GO" id="GO:0016020">
    <property type="term" value="C:membrane"/>
    <property type="evidence" value="ECO:0007669"/>
    <property type="project" value="TreeGrafter"/>
</dbReference>
<protein>
    <submittedName>
        <fullName evidence="2">3-oxoadipate enol-lactonase</fullName>
    </submittedName>
</protein>
<dbReference type="STRING" id="1267768.BV394_06770"/>
<dbReference type="PANTHER" id="PTHR43798">
    <property type="entry name" value="MONOACYLGLYCEROL LIPASE"/>
    <property type="match status" value="1"/>
</dbReference>
<dbReference type="InterPro" id="IPR026968">
    <property type="entry name" value="PcaD/CatD"/>
</dbReference>
<proteinExistence type="predicted"/>
<evidence type="ECO:0000313" key="2">
    <source>
        <dbReference type="EMBL" id="APX89454.1"/>
    </source>
</evidence>
<dbReference type="InterPro" id="IPR050266">
    <property type="entry name" value="AB_hydrolase_sf"/>
</dbReference>
<dbReference type="PRINTS" id="PR00111">
    <property type="entry name" value="ABHYDROLASE"/>
</dbReference>
<dbReference type="PANTHER" id="PTHR43798:SF31">
    <property type="entry name" value="AB HYDROLASE SUPERFAMILY PROTEIN YCLE"/>
    <property type="match status" value="1"/>
</dbReference>
<organism evidence="2 3">
    <name type="scientific">Brevirhabdus pacifica</name>
    <dbReference type="NCBI Taxonomy" id="1267768"/>
    <lineage>
        <taxon>Bacteria</taxon>
        <taxon>Pseudomonadati</taxon>
        <taxon>Pseudomonadota</taxon>
        <taxon>Alphaproteobacteria</taxon>
        <taxon>Rhodobacterales</taxon>
        <taxon>Paracoccaceae</taxon>
        <taxon>Brevirhabdus</taxon>
    </lineage>
</organism>
<dbReference type="SUPFAM" id="SSF53474">
    <property type="entry name" value="alpha/beta-Hydrolases"/>
    <property type="match status" value="1"/>
</dbReference>
<accession>A0A1U7DHH6</accession>
<accession>A0A2M9DDP1</accession>
<dbReference type="Gene3D" id="3.40.50.1820">
    <property type="entry name" value="alpha/beta hydrolase"/>
    <property type="match status" value="1"/>
</dbReference>
<dbReference type="Pfam" id="PF00561">
    <property type="entry name" value="Abhydrolase_1"/>
    <property type="match status" value="1"/>
</dbReference>
<gene>
    <name evidence="2" type="ORF">BV394_06770</name>
</gene>
<dbReference type="NCBIfam" id="TIGR02427">
    <property type="entry name" value="protocat_pcaD"/>
    <property type="match status" value="1"/>
</dbReference>
<dbReference type="AlphaFoldDB" id="A0A1U7DHH6"/>
<keyword evidence="3" id="KW-1185">Reference proteome</keyword>
<dbReference type="GO" id="GO:0047570">
    <property type="term" value="F:3-oxoadipate enol-lactonase activity"/>
    <property type="evidence" value="ECO:0007669"/>
    <property type="project" value="InterPro"/>
</dbReference>
<dbReference type="InterPro" id="IPR029058">
    <property type="entry name" value="AB_hydrolase_fold"/>
</dbReference>
<dbReference type="RefSeq" id="WP_076979477.1">
    <property type="nucleotide sequence ID" value="NZ_CP019124.1"/>
</dbReference>